<dbReference type="GO" id="GO:0005886">
    <property type="term" value="C:plasma membrane"/>
    <property type="evidence" value="ECO:0007669"/>
    <property type="project" value="UniProtKB-SubCell"/>
</dbReference>
<dbReference type="Proteomes" id="UP000182652">
    <property type="component" value="Unassembled WGS sequence"/>
</dbReference>
<dbReference type="AlphaFoldDB" id="A0A1H4R000"/>
<keyword evidence="6" id="KW-0029">Amino-acid transport</keyword>
<dbReference type="RefSeq" id="WP_082724229.1">
    <property type="nucleotide sequence ID" value="NZ_FNSN01000003.1"/>
</dbReference>
<keyword evidence="5 10" id="KW-0812">Transmembrane</keyword>
<evidence type="ECO:0000256" key="4">
    <source>
        <dbReference type="ARBA" id="ARBA00022475"/>
    </source>
</evidence>
<evidence type="ECO:0000256" key="2">
    <source>
        <dbReference type="ARBA" id="ARBA00008583"/>
    </source>
</evidence>
<organism evidence="12 13">
    <name type="scientific">Arthrobacter woluwensis</name>
    <dbReference type="NCBI Taxonomy" id="156980"/>
    <lineage>
        <taxon>Bacteria</taxon>
        <taxon>Bacillati</taxon>
        <taxon>Actinomycetota</taxon>
        <taxon>Actinomycetes</taxon>
        <taxon>Micrococcales</taxon>
        <taxon>Micrococcaceae</taxon>
        <taxon>Arthrobacter</taxon>
    </lineage>
</organism>
<evidence type="ECO:0000256" key="3">
    <source>
        <dbReference type="ARBA" id="ARBA00022448"/>
    </source>
</evidence>
<dbReference type="FunFam" id="1.20.1740.10:FF:000001">
    <property type="entry name" value="Amino acid permease"/>
    <property type="match status" value="1"/>
</dbReference>
<dbReference type="EMBL" id="FNSN01000003">
    <property type="protein sequence ID" value="SEC25166.1"/>
    <property type="molecule type" value="Genomic_DNA"/>
</dbReference>
<dbReference type="GO" id="GO:0006865">
    <property type="term" value="P:amino acid transport"/>
    <property type="evidence" value="ECO:0007669"/>
    <property type="project" value="UniProtKB-KW"/>
</dbReference>
<evidence type="ECO:0000256" key="7">
    <source>
        <dbReference type="ARBA" id="ARBA00022989"/>
    </source>
</evidence>
<dbReference type="PANTHER" id="PTHR43495">
    <property type="entry name" value="GABA PERMEASE"/>
    <property type="match status" value="1"/>
</dbReference>
<keyword evidence="8 10" id="KW-0472">Membrane</keyword>
<dbReference type="PROSITE" id="PS00218">
    <property type="entry name" value="AMINO_ACID_PERMEASE_1"/>
    <property type="match status" value="1"/>
</dbReference>
<evidence type="ECO:0000313" key="12">
    <source>
        <dbReference type="EMBL" id="SEC25166.1"/>
    </source>
</evidence>
<feature type="domain" description="Amino acid permease/ SLC12A" evidence="11">
    <location>
        <begin position="41"/>
        <end position="472"/>
    </location>
</feature>
<evidence type="ECO:0000256" key="1">
    <source>
        <dbReference type="ARBA" id="ARBA00004651"/>
    </source>
</evidence>
<evidence type="ECO:0000256" key="10">
    <source>
        <dbReference type="SAM" id="Phobius"/>
    </source>
</evidence>
<feature type="transmembrane region" description="Helical" evidence="10">
    <location>
        <begin position="311"/>
        <end position="336"/>
    </location>
</feature>
<feature type="region of interest" description="Disordered" evidence="9">
    <location>
        <begin position="1"/>
        <end position="32"/>
    </location>
</feature>
<feature type="transmembrane region" description="Helical" evidence="10">
    <location>
        <begin position="356"/>
        <end position="378"/>
    </location>
</feature>
<keyword evidence="7 10" id="KW-1133">Transmembrane helix</keyword>
<dbReference type="GO" id="GO:0055085">
    <property type="term" value="P:transmembrane transport"/>
    <property type="evidence" value="ECO:0007669"/>
    <property type="project" value="InterPro"/>
</dbReference>
<name>A0A1H4R000_9MICC</name>
<feature type="compositionally biased region" description="Polar residues" evidence="9">
    <location>
        <begin position="1"/>
        <end position="19"/>
    </location>
</feature>
<dbReference type="Gene3D" id="1.20.1740.10">
    <property type="entry name" value="Amino acid/polyamine transporter I"/>
    <property type="match status" value="1"/>
</dbReference>
<proteinExistence type="inferred from homology"/>
<keyword evidence="3" id="KW-0813">Transport</keyword>
<protein>
    <submittedName>
        <fullName evidence="12">Histidine transporter</fullName>
    </submittedName>
</protein>
<evidence type="ECO:0000256" key="9">
    <source>
        <dbReference type="SAM" id="MobiDB-lite"/>
    </source>
</evidence>
<feature type="transmembrane region" description="Helical" evidence="10">
    <location>
        <begin position="42"/>
        <end position="59"/>
    </location>
</feature>
<feature type="transmembrane region" description="Helical" evidence="10">
    <location>
        <begin position="427"/>
        <end position="447"/>
    </location>
</feature>
<evidence type="ECO:0000313" key="13">
    <source>
        <dbReference type="Proteomes" id="UP000182652"/>
    </source>
</evidence>
<evidence type="ECO:0000256" key="6">
    <source>
        <dbReference type="ARBA" id="ARBA00022970"/>
    </source>
</evidence>
<accession>A0A1H4R000</accession>
<reference evidence="12 13" key="1">
    <citation type="submission" date="2016-10" db="EMBL/GenBank/DDBJ databases">
        <authorList>
            <person name="de Groot N.N."/>
        </authorList>
    </citation>
    <scope>NUCLEOTIDE SEQUENCE [LARGE SCALE GENOMIC DNA]</scope>
    <source>
        <strain evidence="12 13">DSM 10495</strain>
    </source>
</reference>
<dbReference type="PIRSF" id="PIRSF006060">
    <property type="entry name" value="AA_transporter"/>
    <property type="match status" value="1"/>
</dbReference>
<keyword evidence="13" id="KW-1185">Reference proteome</keyword>
<feature type="transmembrane region" description="Helical" evidence="10">
    <location>
        <begin position="453"/>
        <end position="472"/>
    </location>
</feature>
<evidence type="ECO:0000256" key="5">
    <source>
        <dbReference type="ARBA" id="ARBA00022692"/>
    </source>
</evidence>
<feature type="transmembrane region" description="Helical" evidence="10">
    <location>
        <begin position="150"/>
        <end position="171"/>
    </location>
</feature>
<dbReference type="InterPro" id="IPR004840">
    <property type="entry name" value="Amino_acid_permease_CS"/>
</dbReference>
<feature type="transmembrane region" description="Helical" evidence="10">
    <location>
        <begin position="108"/>
        <end position="130"/>
    </location>
</feature>
<evidence type="ECO:0000256" key="8">
    <source>
        <dbReference type="ARBA" id="ARBA00023136"/>
    </source>
</evidence>
<comment type="similarity">
    <text evidence="2">Belongs to the amino acid-polyamine-organocation (APC) superfamily. Amino acid transporter (AAT) (TC 2.A.3.1) family.</text>
</comment>
<comment type="subcellular location">
    <subcellularLocation>
        <location evidence="1">Cell membrane</location>
        <topology evidence="1">Multi-pass membrane protein</topology>
    </subcellularLocation>
</comment>
<evidence type="ECO:0000259" key="11">
    <source>
        <dbReference type="Pfam" id="PF00324"/>
    </source>
</evidence>
<gene>
    <name evidence="12" type="ORF">SAMN04489745_2432</name>
</gene>
<feature type="transmembrane region" description="Helical" evidence="10">
    <location>
        <begin position="183"/>
        <end position="202"/>
    </location>
</feature>
<feature type="transmembrane region" description="Helical" evidence="10">
    <location>
        <begin position="384"/>
        <end position="406"/>
    </location>
</feature>
<feature type="transmembrane region" description="Helical" evidence="10">
    <location>
        <begin position="65"/>
        <end position="88"/>
    </location>
</feature>
<feature type="transmembrane region" description="Helical" evidence="10">
    <location>
        <begin position="265"/>
        <end position="286"/>
    </location>
</feature>
<dbReference type="PANTHER" id="PTHR43495:SF2">
    <property type="entry name" value="D-SERINE_D-ALANINE_GLYCINE TRANSPORTER"/>
    <property type="match status" value="1"/>
</dbReference>
<keyword evidence="4" id="KW-1003">Cell membrane</keyword>
<feature type="transmembrane region" description="Helical" evidence="10">
    <location>
        <begin position="222"/>
        <end position="244"/>
    </location>
</feature>
<sequence length="489" mass="52444">MNQSPQAQGRTTAQRSVRTSFPAPDSSGPAADLQRRLSTRHIRFIALGSAIGTGLFYGSSETIKAAGPAVLLAYIVAGAMVFIVMRALGEMAVRHPVAGSFAQYADRYISPLAGFLTGWVFAFEMLMVAIADMVAAGKYMGLWFPSTPGWVWMLAAMLIICGLNLLQVSVFGELEFWFSLIKVVTIIAMIVGGIGLIVFGVSMGGVQPGLHHLVDDGGFAPFGVWGIVMSLAIVVFSFGGVETLGMTAGETGDPGKAIPKAVNSVPFRILIFYILSLGVMFCLFPWRKIGTQGSPFVQVFTGLNIPAAEHIINAVVLTAALSAMNAITYTLIRTLYGLAQQGQAPRSFLKLSRTGVPFLPVTMVFSGLILGLVAFLLIPDTLFLLVASIASFATVFTWVMILVSHYRMRRELRGARVGSGAYRMPAWPVLSWIALAFMAFVLVVLLFSDTGRLALLVGVVLAAALTVVYLVAIKPRHAGRIELEVAEDV</sequence>
<dbReference type="InterPro" id="IPR004841">
    <property type="entry name" value="AA-permease/SLC12A_dom"/>
</dbReference>
<dbReference type="Pfam" id="PF00324">
    <property type="entry name" value="AA_permease"/>
    <property type="match status" value="1"/>
</dbReference>